<organism evidence="2">
    <name type="scientific">Eutreptiella gymnastica</name>
    <dbReference type="NCBI Taxonomy" id="73025"/>
    <lineage>
        <taxon>Eukaryota</taxon>
        <taxon>Discoba</taxon>
        <taxon>Euglenozoa</taxon>
        <taxon>Euglenida</taxon>
        <taxon>Spirocuta</taxon>
        <taxon>Euglenophyceae</taxon>
        <taxon>Eutreptiales</taxon>
        <taxon>Eutreptiaceae</taxon>
        <taxon>Eutreptiella</taxon>
    </lineage>
</organism>
<feature type="transmembrane region" description="Helical" evidence="1">
    <location>
        <begin position="17"/>
        <end position="35"/>
    </location>
</feature>
<keyword evidence="1" id="KW-0812">Transmembrane</keyword>
<gene>
    <name evidence="2" type="ORF">EGYM00163_LOCUS27207</name>
</gene>
<proteinExistence type="predicted"/>
<sequence length="116" mass="12751">MHCPFNGMLRFNQWTEAGSVCMWLGLPTVLCYVIFSLRRAPTGRAATCLGVTTKRCQFKRKMEFANGPWMGQPPVSAGEVPTAGGEPPPAVPVSALLCVLHWFLRLSWGSTLTPWA</sequence>
<accession>A0A7S4FUY8</accession>
<dbReference type="EMBL" id="HBJA01077609">
    <property type="protein sequence ID" value="CAE0816048.1"/>
    <property type="molecule type" value="Transcribed_RNA"/>
</dbReference>
<dbReference type="AlphaFoldDB" id="A0A7S4FUY8"/>
<reference evidence="2" key="1">
    <citation type="submission" date="2021-01" db="EMBL/GenBank/DDBJ databases">
        <authorList>
            <person name="Corre E."/>
            <person name="Pelletier E."/>
            <person name="Niang G."/>
            <person name="Scheremetjew M."/>
            <person name="Finn R."/>
            <person name="Kale V."/>
            <person name="Holt S."/>
            <person name="Cochrane G."/>
            <person name="Meng A."/>
            <person name="Brown T."/>
            <person name="Cohen L."/>
        </authorList>
    </citation>
    <scope>NUCLEOTIDE SEQUENCE</scope>
    <source>
        <strain evidence="2">CCMP1594</strain>
    </source>
</reference>
<keyword evidence="1" id="KW-1133">Transmembrane helix</keyword>
<protein>
    <submittedName>
        <fullName evidence="2">Uncharacterized protein</fullName>
    </submittedName>
</protein>
<evidence type="ECO:0000313" key="2">
    <source>
        <dbReference type="EMBL" id="CAE0816048.1"/>
    </source>
</evidence>
<name>A0A7S4FUY8_9EUGL</name>
<evidence type="ECO:0000256" key="1">
    <source>
        <dbReference type="SAM" id="Phobius"/>
    </source>
</evidence>
<keyword evidence="1" id="KW-0472">Membrane</keyword>